<name>A0A557RN35_9GAMM</name>
<dbReference type="Proteomes" id="UP000316688">
    <property type="component" value="Unassembled WGS sequence"/>
</dbReference>
<dbReference type="CDD" id="cd06223">
    <property type="entry name" value="PRTases_typeI"/>
    <property type="match status" value="1"/>
</dbReference>
<evidence type="ECO:0000313" key="4">
    <source>
        <dbReference type="Proteomes" id="UP000316688"/>
    </source>
</evidence>
<dbReference type="InterPro" id="IPR051910">
    <property type="entry name" value="ComF/GntX_DNA_util-trans"/>
</dbReference>
<gene>
    <name evidence="3" type="ORF">FPL11_02550</name>
</gene>
<dbReference type="InterPro" id="IPR044005">
    <property type="entry name" value="DZR_2"/>
</dbReference>
<sequence>MTLPVPPPQARTPWRSPGRGAAFLHNLLSGRCRFCQARSLERPLCPGCREDLPWISAACERCGLPLASGEPLCAGCRTAPPPFDRTRAIWTYGEGVDDLIRAFKLHEDLAAGRLLAELAAAALHQRGTPCHGPLVPMPLYAARYRRRGFNQSALLARWLGPPVAPSLIQRHRHTAPQRGQTAADRRANLHGAFRLQRPPPAAVTLVDDVVTTGASLTAVADCLRRGGVRRIEVIALARAI</sequence>
<dbReference type="EMBL" id="VMKP01000001">
    <property type="protein sequence ID" value="TVO66581.1"/>
    <property type="molecule type" value="Genomic_DNA"/>
</dbReference>
<dbReference type="PANTHER" id="PTHR47505:SF1">
    <property type="entry name" value="DNA UTILIZATION PROTEIN YHGH"/>
    <property type="match status" value="1"/>
</dbReference>
<dbReference type="Gene3D" id="3.40.50.2020">
    <property type="match status" value="1"/>
</dbReference>
<proteinExistence type="inferred from homology"/>
<dbReference type="Pfam" id="PF18912">
    <property type="entry name" value="DZR_2"/>
    <property type="match status" value="1"/>
</dbReference>
<comment type="similarity">
    <text evidence="1">Belongs to the ComF/GntX family.</text>
</comment>
<evidence type="ECO:0000313" key="3">
    <source>
        <dbReference type="EMBL" id="TVO66581.1"/>
    </source>
</evidence>
<feature type="domain" description="Double zinc ribbon" evidence="2">
    <location>
        <begin position="24"/>
        <end position="77"/>
    </location>
</feature>
<dbReference type="SUPFAM" id="SSF53271">
    <property type="entry name" value="PRTase-like"/>
    <property type="match status" value="1"/>
</dbReference>
<dbReference type="InterPro" id="IPR029057">
    <property type="entry name" value="PRTase-like"/>
</dbReference>
<reference evidence="3 4" key="1">
    <citation type="submission" date="2019-07" db="EMBL/GenBank/DDBJ databases">
        <title>Reclasification of Spiribacter aquaticus.</title>
        <authorList>
            <person name="Leon M.J."/>
            <person name="Sanchez-Porro C."/>
            <person name="Ventosa A."/>
        </authorList>
    </citation>
    <scope>NUCLEOTIDE SEQUENCE [LARGE SCALE GENOMIC DNA]</scope>
    <source>
        <strain evidence="3 4">SP30</strain>
    </source>
</reference>
<evidence type="ECO:0000256" key="1">
    <source>
        <dbReference type="ARBA" id="ARBA00008007"/>
    </source>
</evidence>
<comment type="caution">
    <text evidence="3">The sequence shown here is derived from an EMBL/GenBank/DDBJ whole genome shotgun (WGS) entry which is preliminary data.</text>
</comment>
<protein>
    <submittedName>
        <fullName evidence="3">ComF family protein</fullName>
    </submittedName>
</protein>
<dbReference type="AlphaFoldDB" id="A0A557RN35"/>
<evidence type="ECO:0000259" key="2">
    <source>
        <dbReference type="Pfam" id="PF18912"/>
    </source>
</evidence>
<dbReference type="PANTHER" id="PTHR47505">
    <property type="entry name" value="DNA UTILIZATION PROTEIN YHGH"/>
    <property type="match status" value="1"/>
</dbReference>
<accession>A0A557RN35</accession>
<dbReference type="InterPro" id="IPR000836">
    <property type="entry name" value="PRTase_dom"/>
</dbReference>
<keyword evidence="4" id="KW-1185">Reference proteome</keyword>
<organism evidence="3 4">
    <name type="scientific">Spiribacter aquaticus</name>
    <dbReference type="NCBI Taxonomy" id="1935996"/>
    <lineage>
        <taxon>Bacteria</taxon>
        <taxon>Pseudomonadati</taxon>
        <taxon>Pseudomonadota</taxon>
        <taxon>Gammaproteobacteria</taxon>
        <taxon>Chromatiales</taxon>
        <taxon>Ectothiorhodospiraceae</taxon>
        <taxon>Spiribacter</taxon>
    </lineage>
</organism>
<dbReference type="RefSeq" id="WP_144347089.1">
    <property type="nucleotide sequence ID" value="NZ_VMKP01000001.1"/>
</dbReference>